<dbReference type="EMBL" id="BSDY01000012">
    <property type="protein sequence ID" value="GLI57071.1"/>
    <property type="molecule type" value="Genomic_DNA"/>
</dbReference>
<evidence type="ECO:0000313" key="2">
    <source>
        <dbReference type="Proteomes" id="UP001144471"/>
    </source>
</evidence>
<dbReference type="SUPFAM" id="SSF46785">
    <property type="entry name" value="Winged helix' DNA-binding domain"/>
    <property type="match status" value="1"/>
</dbReference>
<evidence type="ECO:0000313" key="1">
    <source>
        <dbReference type="EMBL" id="GLI57071.1"/>
    </source>
</evidence>
<sequence>MNWKEILEESIFKNFTQIDRCKTIYLKAGDSMNPTEDIIYLLRGDIDFSYTNFFGDVLSLPSGGRSKFLSVTYKPQLKRCLITALEDSCLLLIPEEVRDDLENNLKILKEMYRDVVGNQLFFLESYKENFVRSNLGNLEKIAYFLLESGGNQGRFDPSKKKELLARLDIKSNLLYRTLDQLADKGVIQIRGGSVEIKDIKYLEGLLKKK</sequence>
<reference evidence="1" key="1">
    <citation type="submission" date="2022-12" db="EMBL/GenBank/DDBJ databases">
        <title>Reference genome sequencing for broad-spectrum identification of bacterial and archaeal isolates by mass spectrometry.</title>
        <authorList>
            <person name="Sekiguchi Y."/>
            <person name="Tourlousse D.M."/>
        </authorList>
    </citation>
    <scope>NUCLEOTIDE SEQUENCE</scope>
    <source>
        <strain evidence="1">10succ1</strain>
    </source>
</reference>
<organism evidence="1 2">
    <name type="scientific">Propionigenium maris DSM 9537</name>
    <dbReference type="NCBI Taxonomy" id="1123000"/>
    <lineage>
        <taxon>Bacteria</taxon>
        <taxon>Fusobacteriati</taxon>
        <taxon>Fusobacteriota</taxon>
        <taxon>Fusobacteriia</taxon>
        <taxon>Fusobacteriales</taxon>
        <taxon>Fusobacteriaceae</taxon>
        <taxon>Propionigenium</taxon>
    </lineage>
</organism>
<dbReference type="Gene3D" id="2.60.120.10">
    <property type="entry name" value="Jelly Rolls"/>
    <property type="match status" value="1"/>
</dbReference>
<evidence type="ECO:0008006" key="3">
    <source>
        <dbReference type="Google" id="ProtNLM"/>
    </source>
</evidence>
<dbReference type="AlphaFoldDB" id="A0A9W6GNL6"/>
<name>A0A9W6GNL6_9FUSO</name>
<keyword evidence="2" id="KW-1185">Reference proteome</keyword>
<gene>
    <name evidence="1" type="ORF">PM10SUCC1_25850</name>
</gene>
<dbReference type="Proteomes" id="UP001144471">
    <property type="component" value="Unassembled WGS sequence"/>
</dbReference>
<dbReference type="RefSeq" id="WP_281836523.1">
    <property type="nucleotide sequence ID" value="NZ_BSDY01000012.1"/>
</dbReference>
<accession>A0A9W6GNL6</accession>
<dbReference type="InterPro" id="IPR036390">
    <property type="entry name" value="WH_DNA-bd_sf"/>
</dbReference>
<proteinExistence type="predicted"/>
<comment type="caution">
    <text evidence="1">The sequence shown here is derived from an EMBL/GenBank/DDBJ whole genome shotgun (WGS) entry which is preliminary data.</text>
</comment>
<dbReference type="InterPro" id="IPR014710">
    <property type="entry name" value="RmlC-like_jellyroll"/>
</dbReference>
<protein>
    <recommendedName>
        <fullName evidence="3">cAMP-binding domain of CRP or a regulatory subunit of cAMP-dependent protein kinases</fullName>
    </recommendedName>
</protein>